<feature type="transmembrane region" description="Helical" evidence="1">
    <location>
        <begin position="112"/>
        <end position="133"/>
    </location>
</feature>
<dbReference type="EMBL" id="LCAG01000002">
    <property type="protein sequence ID" value="KKR87900.1"/>
    <property type="molecule type" value="Genomic_DNA"/>
</dbReference>
<proteinExistence type="predicted"/>
<feature type="transmembrane region" description="Helical" evidence="1">
    <location>
        <begin position="71"/>
        <end position="100"/>
    </location>
</feature>
<evidence type="ECO:0000256" key="1">
    <source>
        <dbReference type="SAM" id="Phobius"/>
    </source>
</evidence>
<organism evidence="2 3">
    <name type="scientific">Candidatus Curtissbacteria bacterium GW2011_GWA1_41_11</name>
    <dbReference type="NCBI Taxonomy" id="1618409"/>
    <lineage>
        <taxon>Bacteria</taxon>
        <taxon>Candidatus Curtissiibacteriota</taxon>
    </lineage>
</organism>
<keyword evidence="1" id="KW-1133">Transmembrane helix</keyword>
<evidence type="ECO:0000313" key="3">
    <source>
        <dbReference type="Proteomes" id="UP000034854"/>
    </source>
</evidence>
<keyword evidence="1" id="KW-0812">Transmembrane</keyword>
<reference evidence="2 3" key="1">
    <citation type="journal article" date="2015" name="Nature">
        <title>rRNA introns, odd ribosomes, and small enigmatic genomes across a large radiation of phyla.</title>
        <authorList>
            <person name="Brown C.T."/>
            <person name="Hug L.A."/>
            <person name="Thomas B.C."/>
            <person name="Sharon I."/>
            <person name="Castelle C.J."/>
            <person name="Singh A."/>
            <person name="Wilkins M.J."/>
            <person name="Williams K.H."/>
            <person name="Banfield J.F."/>
        </authorList>
    </citation>
    <scope>NUCLEOTIDE SEQUENCE [LARGE SCALE GENOMIC DNA]</scope>
</reference>
<dbReference type="Proteomes" id="UP000034854">
    <property type="component" value="Unassembled WGS sequence"/>
</dbReference>
<evidence type="ECO:0000313" key="2">
    <source>
        <dbReference type="EMBL" id="KKR87900.1"/>
    </source>
</evidence>
<dbReference type="AlphaFoldDB" id="A0A0G0WTX4"/>
<name>A0A0G0WTX4_9BACT</name>
<gene>
    <name evidence="2" type="ORF">UU34_C0002G0017</name>
</gene>
<feature type="transmembrane region" description="Helical" evidence="1">
    <location>
        <begin position="12"/>
        <end position="28"/>
    </location>
</feature>
<protein>
    <submittedName>
        <fullName evidence="2">Uncharacterized protein</fullName>
    </submittedName>
</protein>
<comment type="caution">
    <text evidence="2">The sequence shown here is derived from an EMBL/GenBank/DDBJ whole genome shotgun (WGS) entry which is preliminary data.</text>
</comment>
<sequence length="157" mass="18913">MKKTNKLSWRNTWYSVLIWLLAFFIASFVIIPWFYFVLPITITLVTIYYFKIINPFKNKKGRVRIAERDRIFIFGLAASLFWFLTITVLNVLQIAGFYYFDFLFYFSDFRNWYLYALILLVPVIYSLILEGAAKHKSRHKDRNSLLQLFYSQRQAKA</sequence>
<accession>A0A0G0WTX4</accession>
<feature type="transmembrane region" description="Helical" evidence="1">
    <location>
        <begin position="34"/>
        <end position="50"/>
    </location>
</feature>
<keyword evidence="1" id="KW-0472">Membrane</keyword>